<keyword evidence="2 13" id="KW-0963">Cytoplasm</keyword>
<evidence type="ECO:0000256" key="12">
    <source>
        <dbReference type="ARBA" id="ARBA00049396"/>
    </source>
</evidence>
<dbReference type="InterPro" id="IPR022663">
    <property type="entry name" value="DapB_C"/>
</dbReference>
<dbReference type="OrthoDB" id="9790352at2"/>
<comment type="subcellular location">
    <subcellularLocation>
        <location evidence="13">Cytoplasm</location>
    </subcellularLocation>
</comment>
<dbReference type="STRING" id="1390249.BHU72_08335"/>
<feature type="domain" description="Dihydrodipicolinate reductase C-terminal" evidence="15">
    <location>
        <begin position="131"/>
        <end position="264"/>
    </location>
</feature>
<name>A0A1E5L3Z1_9FIRM</name>
<feature type="binding site" evidence="13">
    <location>
        <position position="36"/>
    </location>
    <ligand>
        <name>NAD(+)</name>
        <dbReference type="ChEBI" id="CHEBI:57540"/>
    </ligand>
</feature>
<dbReference type="Pfam" id="PF05173">
    <property type="entry name" value="DapB_C"/>
    <property type="match status" value="1"/>
</dbReference>
<dbReference type="GO" id="GO:0005829">
    <property type="term" value="C:cytosol"/>
    <property type="evidence" value="ECO:0007669"/>
    <property type="project" value="TreeGrafter"/>
</dbReference>
<comment type="caution">
    <text evidence="13">Lacks conserved residue(s) required for the propagation of feature annotation.</text>
</comment>
<keyword evidence="8 13" id="KW-0457">Lysine biosynthesis</keyword>
<keyword evidence="6 13" id="KW-0560">Oxidoreductase</keyword>
<evidence type="ECO:0000256" key="5">
    <source>
        <dbReference type="ARBA" id="ARBA00022915"/>
    </source>
</evidence>
<dbReference type="Gene3D" id="3.40.50.720">
    <property type="entry name" value="NAD(P)-binding Rossmann-like Domain"/>
    <property type="match status" value="1"/>
</dbReference>
<organism evidence="16 17">
    <name type="scientific">Desulfuribacillus stibiiarsenatis</name>
    <dbReference type="NCBI Taxonomy" id="1390249"/>
    <lineage>
        <taxon>Bacteria</taxon>
        <taxon>Bacillati</taxon>
        <taxon>Bacillota</taxon>
        <taxon>Desulfuribacillia</taxon>
        <taxon>Desulfuribacillales</taxon>
        <taxon>Desulfuribacillaceae</taxon>
        <taxon>Desulfuribacillus</taxon>
    </lineage>
</organism>
<sequence length="266" mass="29391">MSKIKVAVSGANGKMGQEVLKMVINDPELELVAAIDLKMDAIDVGLVLGMDTVGINFENNIEQSLMRCHADVLIDFTNPQAVHHNIKTAIQYGVYPVVGTTGLQLEEIKEFDRLLKERELGGIFAPNFAIGAILMMRFAEQAAKYMPHVEIIELHHDQKIDAPSGTALKTAEMIKAQRKSIKQGLENEYEKIPGSRGGEYDGFRIHSVRLPGFVAHQEVIFGSQGQVLSIKHDSIHRESFMPGVNLAVKKVKDFVGAIYGLENLID</sequence>
<evidence type="ECO:0000256" key="1">
    <source>
        <dbReference type="ARBA" id="ARBA00006642"/>
    </source>
</evidence>
<evidence type="ECO:0000256" key="3">
    <source>
        <dbReference type="ARBA" id="ARBA00022605"/>
    </source>
</evidence>
<dbReference type="UniPathway" id="UPA00034">
    <property type="reaction ID" value="UER00018"/>
</dbReference>
<keyword evidence="7 13" id="KW-0520">NAD</keyword>
<dbReference type="HAMAP" id="MF_00102">
    <property type="entry name" value="DapB"/>
    <property type="match status" value="1"/>
</dbReference>
<comment type="catalytic activity">
    <reaction evidence="11 13">
        <text>(S)-2,3,4,5-tetrahydrodipicolinate + NADP(+) + H2O = (2S,4S)-4-hydroxy-2,3,4,5-tetrahydrodipicolinate + NADPH + H(+)</text>
        <dbReference type="Rhea" id="RHEA:35331"/>
        <dbReference type="ChEBI" id="CHEBI:15377"/>
        <dbReference type="ChEBI" id="CHEBI:15378"/>
        <dbReference type="ChEBI" id="CHEBI:16845"/>
        <dbReference type="ChEBI" id="CHEBI:57783"/>
        <dbReference type="ChEBI" id="CHEBI:58349"/>
        <dbReference type="ChEBI" id="CHEBI:67139"/>
        <dbReference type="EC" id="1.17.1.8"/>
    </reaction>
</comment>
<dbReference type="FunFam" id="3.30.360.10:FF:000009">
    <property type="entry name" value="4-hydroxy-tetrahydrodipicolinate reductase"/>
    <property type="match status" value="1"/>
</dbReference>
<evidence type="ECO:0000256" key="11">
    <source>
        <dbReference type="ARBA" id="ARBA00049080"/>
    </source>
</evidence>
<proteinExistence type="inferred from homology"/>
<dbReference type="GO" id="GO:0019877">
    <property type="term" value="P:diaminopimelate biosynthetic process"/>
    <property type="evidence" value="ECO:0007669"/>
    <property type="project" value="UniProtKB-UniRule"/>
</dbReference>
<dbReference type="GO" id="GO:0051287">
    <property type="term" value="F:NAD binding"/>
    <property type="evidence" value="ECO:0007669"/>
    <property type="project" value="UniProtKB-UniRule"/>
</dbReference>
<dbReference type="CDD" id="cd02274">
    <property type="entry name" value="DHDPR_N"/>
    <property type="match status" value="1"/>
</dbReference>
<dbReference type="RefSeq" id="WP_069702926.1">
    <property type="nucleotide sequence ID" value="NZ_MJAT01000036.1"/>
</dbReference>
<feature type="binding site" evidence="13">
    <location>
        <begin position="99"/>
        <end position="101"/>
    </location>
    <ligand>
        <name>NAD(+)</name>
        <dbReference type="ChEBI" id="CHEBI:57540"/>
    </ligand>
</feature>
<dbReference type="Pfam" id="PF01113">
    <property type="entry name" value="DapB_N"/>
    <property type="match status" value="1"/>
</dbReference>
<dbReference type="PANTHER" id="PTHR20836">
    <property type="entry name" value="DIHYDRODIPICOLINATE REDUCTASE"/>
    <property type="match status" value="1"/>
</dbReference>
<dbReference type="EMBL" id="MJAT01000036">
    <property type="protein sequence ID" value="OEH84827.1"/>
    <property type="molecule type" value="Genomic_DNA"/>
</dbReference>
<protein>
    <recommendedName>
        <fullName evidence="10 13">4-hydroxy-tetrahydrodipicolinate reductase</fullName>
        <shortName evidence="13">HTPA reductase</shortName>
        <ecNumber evidence="10 13">1.17.1.8</ecNumber>
    </recommendedName>
</protein>
<dbReference type="GO" id="GO:0016726">
    <property type="term" value="F:oxidoreductase activity, acting on CH or CH2 groups, NAD or NADP as acceptor"/>
    <property type="evidence" value="ECO:0007669"/>
    <property type="project" value="UniProtKB-UniRule"/>
</dbReference>
<keyword evidence="3 13" id="KW-0028">Amino-acid biosynthesis</keyword>
<feature type="binding site" evidence="13">
    <location>
        <begin position="125"/>
        <end position="128"/>
    </location>
    <ligand>
        <name>NAD(+)</name>
        <dbReference type="ChEBI" id="CHEBI:57540"/>
    </ligand>
</feature>
<keyword evidence="5 13" id="KW-0220">Diaminopimelate biosynthesis</keyword>
<reference evidence="16 17" key="1">
    <citation type="submission" date="2016-09" db="EMBL/GenBank/DDBJ databases">
        <title>Desulfuribacillus arsenicus sp. nov., an obligately anaerobic, dissimilatory arsenic- and antimonate-reducing bacterium isolated from anoxic sediments.</title>
        <authorList>
            <person name="Abin C.A."/>
            <person name="Hollibaugh J.T."/>
        </authorList>
    </citation>
    <scope>NUCLEOTIDE SEQUENCE [LARGE SCALE GENOMIC DNA]</scope>
    <source>
        <strain evidence="16 17">MLFW-2</strain>
    </source>
</reference>
<evidence type="ECO:0000256" key="8">
    <source>
        <dbReference type="ARBA" id="ARBA00023154"/>
    </source>
</evidence>
<evidence type="ECO:0000256" key="7">
    <source>
        <dbReference type="ARBA" id="ARBA00023027"/>
    </source>
</evidence>
<evidence type="ECO:0000256" key="2">
    <source>
        <dbReference type="ARBA" id="ARBA00022490"/>
    </source>
</evidence>
<evidence type="ECO:0000256" key="10">
    <source>
        <dbReference type="ARBA" id="ARBA00038983"/>
    </source>
</evidence>
<comment type="subunit">
    <text evidence="13">Homotetramer.</text>
</comment>
<evidence type="ECO:0000256" key="9">
    <source>
        <dbReference type="ARBA" id="ARBA00037922"/>
    </source>
</evidence>
<evidence type="ECO:0000256" key="6">
    <source>
        <dbReference type="ARBA" id="ARBA00023002"/>
    </source>
</evidence>
<evidence type="ECO:0000259" key="14">
    <source>
        <dbReference type="Pfam" id="PF01113"/>
    </source>
</evidence>
<gene>
    <name evidence="13" type="primary">dapB</name>
    <name evidence="16" type="ORF">BHU72_08335</name>
</gene>
<comment type="caution">
    <text evidence="16">The sequence shown here is derived from an EMBL/GenBank/DDBJ whole genome shotgun (WGS) entry which is preliminary data.</text>
</comment>
<dbReference type="InterPro" id="IPR036291">
    <property type="entry name" value="NAD(P)-bd_dom_sf"/>
</dbReference>
<feature type="domain" description="Dihydrodipicolinate reductase N-terminal" evidence="14">
    <location>
        <begin position="4"/>
        <end position="128"/>
    </location>
</feature>
<comment type="catalytic activity">
    <reaction evidence="12 13">
        <text>(S)-2,3,4,5-tetrahydrodipicolinate + NAD(+) + H2O = (2S,4S)-4-hydroxy-2,3,4,5-tetrahydrodipicolinate + NADH + H(+)</text>
        <dbReference type="Rhea" id="RHEA:35323"/>
        <dbReference type="ChEBI" id="CHEBI:15377"/>
        <dbReference type="ChEBI" id="CHEBI:15378"/>
        <dbReference type="ChEBI" id="CHEBI:16845"/>
        <dbReference type="ChEBI" id="CHEBI:57540"/>
        <dbReference type="ChEBI" id="CHEBI:57945"/>
        <dbReference type="ChEBI" id="CHEBI:67139"/>
        <dbReference type="EC" id="1.17.1.8"/>
    </reaction>
</comment>
<feature type="binding site" evidence="13">
    <location>
        <position position="156"/>
    </location>
    <ligand>
        <name>(S)-2,3,4,5-tetrahydrodipicolinate</name>
        <dbReference type="ChEBI" id="CHEBI:16845"/>
    </ligand>
</feature>
<feature type="binding site" evidence="13">
    <location>
        <begin position="165"/>
        <end position="166"/>
    </location>
    <ligand>
        <name>(S)-2,3,4,5-tetrahydrodipicolinate</name>
        <dbReference type="ChEBI" id="CHEBI:16845"/>
    </ligand>
</feature>
<evidence type="ECO:0000256" key="13">
    <source>
        <dbReference type="HAMAP-Rule" id="MF_00102"/>
    </source>
</evidence>
<dbReference type="SUPFAM" id="SSF51735">
    <property type="entry name" value="NAD(P)-binding Rossmann-fold domains"/>
    <property type="match status" value="1"/>
</dbReference>
<dbReference type="Proteomes" id="UP000095255">
    <property type="component" value="Unassembled WGS sequence"/>
</dbReference>
<evidence type="ECO:0000259" key="15">
    <source>
        <dbReference type="Pfam" id="PF05173"/>
    </source>
</evidence>
<dbReference type="InterPro" id="IPR000846">
    <property type="entry name" value="DapB_N"/>
</dbReference>
<dbReference type="Gene3D" id="3.30.360.10">
    <property type="entry name" value="Dihydrodipicolinate Reductase, domain 2"/>
    <property type="match status" value="1"/>
</dbReference>
<dbReference type="PIRSF" id="PIRSF000161">
    <property type="entry name" value="DHPR"/>
    <property type="match status" value="1"/>
</dbReference>
<comment type="similarity">
    <text evidence="1 13">Belongs to the DapB family.</text>
</comment>
<dbReference type="GO" id="GO:0050661">
    <property type="term" value="F:NADP binding"/>
    <property type="evidence" value="ECO:0007669"/>
    <property type="project" value="UniProtKB-UniRule"/>
</dbReference>
<comment type="function">
    <text evidence="13">Catalyzes the conversion of 4-hydroxy-tetrahydrodipicolinate (HTPA) to tetrahydrodipicolinate.</text>
</comment>
<dbReference type="InterPro" id="IPR022664">
    <property type="entry name" value="DapB_N_CS"/>
</dbReference>
<accession>A0A1E5L3Z1</accession>
<evidence type="ECO:0000256" key="4">
    <source>
        <dbReference type="ARBA" id="ARBA00022857"/>
    </source>
</evidence>
<evidence type="ECO:0000313" key="17">
    <source>
        <dbReference type="Proteomes" id="UP000095255"/>
    </source>
</evidence>
<dbReference type="InterPro" id="IPR023940">
    <property type="entry name" value="DHDPR_bac"/>
</dbReference>
<dbReference type="PANTHER" id="PTHR20836:SF0">
    <property type="entry name" value="4-HYDROXY-TETRAHYDRODIPICOLINATE REDUCTASE 1, CHLOROPLASTIC-RELATED"/>
    <property type="match status" value="1"/>
</dbReference>
<dbReference type="SUPFAM" id="SSF55347">
    <property type="entry name" value="Glyceraldehyde-3-phosphate dehydrogenase-like, C-terminal domain"/>
    <property type="match status" value="1"/>
</dbReference>
<evidence type="ECO:0000313" key="16">
    <source>
        <dbReference type="EMBL" id="OEH84827.1"/>
    </source>
</evidence>
<comment type="pathway">
    <text evidence="9 13">Amino-acid biosynthesis; L-lysine biosynthesis via DAP pathway; (S)-tetrahydrodipicolinate from L-aspartate: step 4/4.</text>
</comment>
<keyword evidence="17" id="KW-1185">Reference proteome</keyword>
<comment type="caution">
    <text evidence="13">Was originally thought to be a dihydrodipicolinate reductase (DHDPR), catalyzing the conversion of dihydrodipicolinate to tetrahydrodipicolinate. However, it was shown in E.coli that the substrate of the enzymatic reaction is not dihydrodipicolinate (DHDP) but in fact (2S,4S)-4-hydroxy-2,3,4,5-tetrahydrodipicolinic acid (HTPA), the product released by the DapA-catalyzed reaction.</text>
</comment>
<dbReference type="EC" id="1.17.1.8" evidence="10 13"/>
<dbReference type="PROSITE" id="PS01298">
    <property type="entry name" value="DAPB"/>
    <property type="match status" value="1"/>
</dbReference>
<dbReference type="NCBIfam" id="TIGR00036">
    <property type="entry name" value="dapB"/>
    <property type="match status" value="1"/>
</dbReference>
<dbReference type="GO" id="GO:0009089">
    <property type="term" value="P:lysine biosynthetic process via diaminopimelate"/>
    <property type="evidence" value="ECO:0007669"/>
    <property type="project" value="UniProtKB-UniRule"/>
</dbReference>
<feature type="active site" description="Proton donor" evidence="13">
    <location>
        <position position="159"/>
    </location>
</feature>
<dbReference type="GO" id="GO:0008839">
    <property type="term" value="F:4-hydroxy-tetrahydrodipicolinate reductase"/>
    <property type="evidence" value="ECO:0007669"/>
    <property type="project" value="UniProtKB-UniRule"/>
</dbReference>
<dbReference type="AlphaFoldDB" id="A0A1E5L3Z1"/>
<keyword evidence="4 13" id="KW-0521">NADP</keyword>
<feature type="active site" description="Proton donor/acceptor" evidence="13">
    <location>
        <position position="155"/>
    </location>
</feature>
<feature type="binding site" evidence="13">
    <location>
        <begin position="10"/>
        <end position="15"/>
    </location>
    <ligand>
        <name>NAD(+)</name>
        <dbReference type="ChEBI" id="CHEBI:57540"/>
    </ligand>
</feature>